<dbReference type="InterPro" id="IPR024492">
    <property type="entry name" value="DUF2764"/>
</dbReference>
<gene>
    <name evidence="1" type="ORF">N2K84_12085</name>
</gene>
<name>A0AA41Y7M7_9BACT</name>
<dbReference type="EMBL" id="JAPAAF010000017">
    <property type="protein sequence ID" value="MCW0483474.1"/>
    <property type="molecule type" value="Genomic_DNA"/>
</dbReference>
<dbReference type="Proteomes" id="UP001163821">
    <property type="component" value="Unassembled WGS sequence"/>
</dbReference>
<keyword evidence="2" id="KW-1185">Reference proteome</keyword>
<evidence type="ECO:0000313" key="2">
    <source>
        <dbReference type="Proteomes" id="UP001163821"/>
    </source>
</evidence>
<accession>A0AA41Y7M7</accession>
<sequence>MNVYYSFISGLPDLEFNPEANFLLPDKFLATLDEILPPDELALANALSFPKYHREITAFVSGQAKEGELLPGFTGEVFHSASERFAELPNYLQHLVTWKENHRGEAPEVLVAHKLQQYYYSYLHTSGNLFLQEWAELELNRLNFLAAHRSEKLTDEKKQQLIKGNSYHDLLVEYPLNQKIVRTEFWAAEKLEHILSKTNYLEREQDFDRLRWNAIDEINRFEYFTVNVILGYYQKLLLLERWKQVLSPESPVDPVAMAEKMMQEKQL</sequence>
<proteinExistence type="predicted"/>
<reference evidence="1" key="1">
    <citation type="submission" date="2022-10" db="EMBL/GenBank/DDBJ databases">
        <title>Gaoshiqiia sediminis gen. nov., sp. nov., isolated from coastal sediment.</title>
        <authorList>
            <person name="Yu W.X."/>
            <person name="Mu D.S."/>
            <person name="Du J.Z."/>
            <person name="Liang Y.Q."/>
        </authorList>
    </citation>
    <scope>NUCLEOTIDE SEQUENCE</scope>
    <source>
        <strain evidence="1">A06</strain>
    </source>
</reference>
<dbReference type="AlphaFoldDB" id="A0AA41Y7M7"/>
<organism evidence="1 2">
    <name type="scientific">Gaoshiqia sediminis</name>
    <dbReference type="NCBI Taxonomy" id="2986998"/>
    <lineage>
        <taxon>Bacteria</taxon>
        <taxon>Pseudomonadati</taxon>
        <taxon>Bacteroidota</taxon>
        <taxon>Bacteroidia</taxon>
        <taxon>Marinilabiliales</taxon>
        <taxon>Prolixibacteraceae</taxon>
        <taxon>Gaoshiqia</taxon>
    </lineage>
</organism>
<dbReference type="RefSeq" id="WP_282592075.1">
    <property type="nucleotide sequence ID" value="NZ_JAPAAF010000017.1"/>
</dbReference>
<dbReference type="Pfam" id="PF10962">
    <property type="entry name" value="DUF2764"/>
    <property type="match status" value="1"/>
</dbReference>
<comment type="caution">
    <text evidence="1">The sequence shown here is derived from an EMBL/GenBank/DDBJ whole genome shotgun (WGS) entry which is preliminary data.</text>
</comment>
<protein>
    <submittedName>
        <fullName evidence="1">DUF2764 domain-containing protein</fullName>
    </submittedName>
</protein>
<evidence type="ECO:0000313" key="1">
    <source>
        <dbReference type="EMBL" id="MCW0483474.1"/>
    </source>
</evidence>